<keyword evidence="3" id="KW-1185">Reference proteome</keyword>
<gene>
    <name evidence="2" type="ORF">Tco_0680959</name>
</gene>
<protein>
    <submittedName>
        <fullName evidence="2">Uncharacterized protein</fullName>
    </submittedName>
</protein>
<reference evidence="2" key="2">
    <citation type="submission" date="2022-01" db="EMBL/GenBank/DDBJ databases">
        <authorList>
            <person name="Yamashiro T."/>
            <person name="Shiraishi A."/>
            <person name="Satake H."/>
            <person name="Nakayama K."/>
        </authorList>
    </citation>
    <scope>NUCLEOTIDE SEQUENCE</scope>
</reference>
<sequence length="311" mass="34855">MDLETAQNNVVAKLPLLKQENGNSFNPVARTTTNADGTSTSTILGLVTTEEKAQKKNDVKARKIGNEEGLLNDEVSIDEEWEEHEYGNPPNDSFPKPYLNISNEKDKDHHNENNGDADKLSGMDLSGAPQSKKINNEQPNEGVCRVDKFEVIKYTIEGTIRRHVLNLSGHAEALVNTLLAQELILENYHEQNIRECRLRFGFYGYRIVVELYNDCRRSQPASDVIAKSGKLIALLHIVGIKRLLDDPIKLLSLRLKFNSIKDAKILMEAIEKRFGGNAATKKTQMNLLNASNMKTLTAPSSEMLDQPSDRL</sequence>
<feature type="compositionally biased region" description="Polar residues" evidence="1">
    <location>
        <begin position="128"/>
        <end position="139"/>
    </location>
</feature>
<name>A0ABQ4XN39_9ASTR</name>
<organism evidence="2 3">
    <name type="scientific">Tanacetum coccineum</name>
    <dbReference type="NCBI Taxonomy" id="301880"/>
    <lineage>
        <taxon>Eukaryota</taxon>
        <taxon>Viridiplantae</taxon>
        <taxon>Streptophyta</taxon>
        <taxon>Embryophyta</taxon>
        <taxon>Tracheophyta</taxon>
        <taxon>Spermatophyta</taxon>
        <taxon>Magnoliopsida</taxon>
        <taxon>eudicotyledons</taxon>
        <taxon>Gunneridae</taxon>
        <taxon>Pentapetalae</taxon>
        <taxon>asterids</taxon>
        <taxon>campanulids</taxon>
        <taxon>Asterales</taxon>
        <taxon>Asteraceae</taxon>
        <taxon>Asteroideae</taxon>
        <taxon>Anthemideae</taxon>
        <taxon>Anthemidinae</taxon>
        <taxon>Tanacetum</taxon>
    </lineage>
</organism>
<dbReference type="Proteomes" id="UP001151760">
    <property type="component" value="Unassembled WGS sequence"/>
</dbReference>
<evidence type="ECO:0000313" key="3">
    <source>
        <dbReference type="Proteomes" id="UP001151760"/>
    </source>
</evidence>
<evidence type="ECO:0000313" key="2">
    <source>
        <dbReference type="EMBL" id="GJS66395.1"/>
    </source>
</evidence>
<comment type="caution">
    <text evidence="2">The sequence shown here is derived from an EMBL/GenBank/DDBJ whole genome shotgun (WGS) entry which is preliminary data.</text>
</comment>
<proteinExistence type="predicted"/>
<accession>A0ABQ4XN39</accession>
<evidence type="ECO:0000256" key="1">
    <source>
        <dbReference type="SAM" id="MobiDB-lite"/>
    </source>
</evidence>
<reference evidence="2" key="1">
    <citation type="journal article" date="2022" name="Int. J. Mol. Sci.">
        <title>Draft Genome of Tanacetum Coccineum: Genomic Comparison of Closely Related Tanacetum-Family Plants.</title>
        <authorList>
            <person name="Yamashiro T."/>
            <person name="Shiraishi A."/>
            <person name="Nakayama K."/>
            <person name="Satake H."/>
        </authorList>
    </citation>
    <scope>NUCLEOTIDE SEQUENCE</scope>
</reference>
<feature type="region of interest" description="Disordered" evidence="1">
    <location>
        <begin position="82"/>
        <end position="139"/>
    </location>
</feature>
<feature type="compositionally biased region" description="Basic and acidic residues" evidence="1">
    <location>
        <begin position="103"/>
        <end position="121"/>
    </location>
</feature>
<dbReference type="EMBL" id="BQNB010009645">
    <property type="protein sequence ID" value="GJS66395.1"/>
    <property type="molecule type" value="Genomic_DNA"/>
</dbReference>